<protein>
    <submittedName>
        <fullName evidence="4">Sorting nexin-1</fullName>
    </submittedName>
</protein>
<dbReference type="InterPro" id="IPR027267">
    <property type="entry name" value="AH/BAR_dom_sf"/>
</dbReference>
<evidence type="ECO:0000313" key="5">
    <source>
        <dbReference type="Proteomes" id="UP001054945"/>
    </source>
</evidence>
<reference evidence="4 5" key="1">
    <citation type="submission" date="2021-06" db="EMBL/GenBank/DDBJ databases">
        <title>Caerostris extrusa draft genome.</title>
        <authorList>
            <person name="Kono N."/>
            <person name="Arakawa K."/>
        </authorList>
    </citation>
    <scope>NUCLEOTIDE SEQUENCE [LARGE SCALE GENOMIC DNA]</scope>
</reference>
<comment type="caution">
    <text evidence="4">The sequence shown here is derived from an EMBL/GenBank/DDBJ whole genome shotgun (WGS) entry which is preliminary data.</text>
</comment>
<dbReference type="Gene3D" id="3.30.1520.10">
    <property type="entry name" value="Phox-like domain"/>
    <property type="match status" value="1"/>
</dbReference>
<accession>A0AAV4UNS5</accession>
<dbReference type="Proteomes" id="UP001054945">
    <property type="component" value="Unassembled WGS sequence"/>
</dbReference>
<dbReference type="GO" id="GO:0005829">
    <property type="term" value="C:cytosol"/>
    <property type="evidence" value="ECO:0007669"/>
    <property type="project" value="GOC"/>
</dbReference>
<comment type="similarity">
    <text evidence="1">Belongs to the sorting nexin family.</text>
</comment>
<feature type="compositionally biased region" description="Basic and acidic residues" evidence="2">
    <location>
        <begin position="30"/>
        <end position="40"/>
    </location>
</feature>
<gene>
    <name evidence="4" type="primary">SNX1</name>
    <name evidence="4" type="ORF">CEXT_444942</name>
</gene>
<evidence type="ECO:0000259" key="3">
    <source>
        <dbReference type="PROSITE" id="PS50195"/>
    </source>
</evidence>
<feature type="region of interest" description="Disordered" evidence="2">
    <location>
        <begin position="27"/>
        <end position="111"/>
    </location>
</feature>
<dbReference type="GO" id="GO:0034498">
    <property type="term" value="P:early endosome to Golgi transport"/>
    <property type="evidence" value="ECO:0007669"/>
    <property type="project" value="TreeGrafter"/>
</dbReference>
<sequence length="542" mass="62234">MADSREPPPFEDIQADTESEDIFKSALESQPKEELSRNGIDDLMSGGGEEVSLDDDTPAAPPAQSKLEFRTPEEEFNNSSPITTSPPAEMKLSEPPKPQARKTIKNGEEQEDTFLDISVSDPQKIGDGMSAYVVYKVSTKTNLPYYKKKGFSVSRRFSDFLGLHGKLVEKHLHLGRIVPPAPEKDMIGMTKIKMSKDETVSSAEFVEKRRIALERYLNRTAEHPVLRMDPDFREFLEMELDLPKAKSTSALSGAGVLRLFNRVGDSVNKMTFKMDEHFLTCFLFMLSSHLEDRFLVTNPQYAIQWFEEKQHQIENLDQQLRKLHASIESLVLHRKELAANTGAFAKSAAMLGNCEEHTALSRALSQLAEVEEKIEQLQSQQAGQDFFLLAELLKDYIALIGAVKSELLIYRILFYVEYVYCYNPSRKDVFHQRVKVYQTWQHAQQVLTKKREQKAKLELVGKTDKIPQAKEEVIEWEAKSERGQEEFENISKMIRKEVERFEKSRVHDFKVSIIKYMESLLETQEQLIKHWESFLPEAKAIA</sequence>
<proteinExistence type="inferred from homology"/>
<dbReference type="InterPro" id="IPR015404">
    <property type="entry name" value="Vps5_C"/>
</dbReference>
<dbReference type="InterPro" id="IPR001683">
    <property type="entry name" value="PX_dom"/>
</dbReference>
<dbReference type="CDD" id="cd06859">
    <property type="entry name" value="PX_SNX1_2_like"/>
    <property type="match status" value="1"/>
</dbReference>
<dbReference type="GO" id="GO:0010008">
    <property type="term" value="C:endosome membrane"/>
    <property type="evidence" value="ECO:0007669"/>
    <property type="project" value="TreeGrafter"/>
</dbReference>
<organism evidence="4 5">
    <name type="scientific">Caerostris extrusa</name>
    <name type="common">Bark spider</name>
    <name type="synonym">Caerostris bankana</name>
    <dbReference type="NCBI Taxonomy" id="172846"/>
    <lineage>
        <taxon>Eukaryota</taxon>
        <taxon>Metazoa</taxon>
        <taxon>Ecdysozoa</taxon>
        <taxon>Arthropoda</taxon>
        <taxon>Chelicerata</taxon>
        <taxon>Arachnida</taxon>
        <taxon>Araneae</taxon>
        <taxon>Araneomorphae</taxon>
        <taxon>Entelegynae</taxon>
        <taxon>Araneoidea</taxon>
        <taxon>Araneidae</taxon>
        <taxon>Caerostris</taxon>
    </lineage>
</organism>
<dbReference type="EMBL" id="BPLR01013202">
    <property type="protein sequence ID" value="GIY59424.1"/>
    <property type="molecule type" value="Genomic_DNA"/>
</dbReference>
<dbReference type="Gene3D" id="1.20.1270.60">
    <property type="entry name" value="Arfaptin homology (AH) domain/BAR domain"/>
    <property type="match status" value="1"/>
</dbReference>
<dbReference type="PANTHER" id="PTHR10555:SF170">
    <property type="entry name" value="FI18122P1"/>
    <property type="match status" value="1"/>
</dbReference>
<dbReference type="GO" id="GO:0035091">
    <property type="term" value="F:phosphatidylinositol binding"/>
    <property type="evidence" value="ECO:0007669"/>
    <property type="project" value="InterPro"/>
</dbReference>
<keyword evidence="5" id="KW-1185">Reference proteome</keyword>
<dbReference type="InterPro" id="IPR036871">
    <property type="entry name" value="PX_dom_sf"/>
</dbReference>
<feature type="domain" description="PX" evidence="3">
    <location>
        <begin position="113"/>
        <end position="242"/>
    </location>
</feature>
<dbReference type="AlphaFoldDB" id="A0AAV4UNS5"/>
<feature type="compositionally biased region" description="Polar residues" evidence="2">
    <location>
        <begin position="77"/>
        <end position="86"/>
    </location>
</feature>
<dbReference type="SUPFAM" id="SSF64268">
    <property type="entry name" value="PX domain"/>
    <property type="match status" value="1"/>
</dbReference>
<evidence type="ECO:0000256" key="1">
    <source>
        <dbReference type="ARBA" id="ARBA00010883"/>
    </source>
</evidence>
<dbReference type="SMART" id="SM00312">
    <property type="entry name" value="PX"/>
    <property type="match status" value="1"/>
</dbReference>
<name>A0AAV4UNS5_CAEEX</name>
<dbReference type="PANTHER" id="PTHR10555">
    <property type="entry name" value="SORTING NEXIN"/>
    <property type="match status" value="1"/>
</dbReference>
<dbReference type="Pfam" id="PF09325">
    <property type="entry name" value="Vps5"/>
    <property type="match status" value="2"/>
</dbReference>
<dbReference type="CDD" id="cd07623">
    <property type="entry name" value="BAR_SNX1_2"/>
    <property type="match status" value="1"/>
</dbReference>
<dbReference type="FunFam" id="3.30.1520.10:FF:000047">
    <property type="entry name" value="Sorting nexin"/>
    <property type="match status" value="1"/>
</dbReference>
<evidence type="ECO:0000256" key="2">
    <source>
        <dbReference type="SAM" id="MobiDB-lite"/>
    </source>
</evidence>
<dbReference type="Pfam" id="PF00787">
    <property type="entry name" value="PX"/>
    <property type="match status" value="1"/>
</dbReference>
<evidence type="ECO:0000313" key="4">
    <source>
        <dbReference type="EMBL" id="GIY59424.1"/>
    </source>
</evidence>
<dbReference type="PROSITE" id="PS50195">
    <property type="entry name" value="PX"/>
    <property type="match status" value="1"/>
</dbReference>